<keyword evidence="3" id="KW-1185">Reference proteome</keyword>
<protein>
    <submittedName>
        <fullName evidence="2">DEKNAAC101863</fullName>
    </submittedName>
</protein>
<feature type="compositionally biased region" description="Acidic residues" evidence="1">
    <location>
        <begin position="71"/>
        <end position="86"/>
    </location>
</feature>
<evidence type="ECO:0000313" key="3">
    <source>
        <dbReference type="Proteomes" id="UP000290900"/>
    </source>
</evidence>
<evidence type="ECO:0000256" key="1">
    <source>
        <dbReference type="SAM" id="MobiDB-lite"/>
    </source>
</evidence>
<evidence type="ECO:0000313" key="2">
    <source>
        <dbReference type="EMBL" id="VEU20957.1"/>
    </source>
</evidence>
<dbReference type="EMBL" id="CAACVR010000008">
    <property type="protein sequence ID" value="VEU20957.1"/>
    <property type="molecule type" value="Genomic_DNA"/>
</dbReference>
<feature type="compositionally biased region" description="Acidic residues" evidence="1">
    <location>
        <begin position="95"/>
        <end position="108"/>
    </location>
</feature>
<organism evidence="2 3">
    <name type="scientific">Brettanomyces naardenensis</name>
    <name type="common">Yeast</name>
    <dbReference type="NCBI Taxonomy" id="13370"/>
    <lineage>
        <taxon>Eukaryota</taxon>
        <taxon>Fungi</taxon>
        <taxon>Dikarya</taxon>
        <taxon>Ascomycota</taxon>
        <taxon>Saccharomycotina</taxon>
        <taxon>Pichiomycetes</taxon>
        <taxon>Pichiales</taxon>
        <taxon>Pichiaceae</taxon>
        <taxon>Brettanomyces</taxon>
    </lineage>
</organism>
<name>A0A448YJ82_BRENA</name>
<accession>A0A448YJ82</accession>
<feature type="region of interest" description="Disordered" evidence="1">
    <location>
        <begin position="63"/>
        <end position="120"/>
    </location>
</feature>
<dbReference type="OrthoDB" id="10658516at2759"/>
<dbReference type="InParanoid" id="A0A448YJ82"/>
<sequence>MAMQRGMQAMQPMRIPGRPGYIMMVPMVAQTPVTVKGGTVQPTVIDRSVVDDVYMDALNRKIASKGREDGEQQEGEAAEEEEQEAEGAEKGEGVEKEEESDDDSDSDDVEAKAIEEGAANQPNIIRGVLQISNKAYNYSVAVTGDEDEDRKHFHDVMEVVWKNYMK</sequence>
<reference evidence="2 3" key="1">
    <citation type="submission" date="2018-12" db="EMBL/GenBank/DDBJ databases">
        <authorList>
            <person name="Tiukova I."/>
            <person name="Dainat J."/>
        </authorList>
    </citation>
    <scope>NUCLEOTIDE SEQUENCE [LARGE SCALE GENOMIC DNA]</scope>
</reference>
<dbReference type="AlphaFoldDB" id="A0A448YJ82"/>
<dbReference type="Proteomes" id="UP000290900">
    <property type="component" value="Unassembled WGS sequence"/>
</dbReference>
<proteinExistence type="predicted"/>
<gene>
    <name evidence="2" type="ORF">BRENAR_LOCUS1692</name>
</gene>